<name>A0AAP9GWC2_9GAMM</name>
<accession>A0AAP9GWC2</accession>
<gene>
    <name evidence="1" type="ORF">GJD93_08250</name>
</gene>
<organism evidence="1 2">
    <name type="scientific">Acinetobacter towneri</name>
    <dbReference type="NCBI Taxonomy" id="202956"/>
    <lineage>
        <taxon>Bacteria</taxon>
        <taxon>Pseudomonadati</taxon>
        <taxon>Pseudomonadota</taxon>
        <taxon>Gammaproteobacteria</taxon>
        <taxon>Moraxellales</taxon>
        <taxon>Moraxellaceae</taxon>
        <taxon>Acinetobacter</taxon>
    </lineage>
</organism>
<dbReference type="AlphaFoldDB" id="A0AAP9GWC2"/>
<protein>
    <submittedName>
        <fullName evidence="1">Uncharacterized protein</fullName>
    </submittedName>
</protein>
<reference evidence="2" key="1">
    <citation type="submission" date="2019-11" db="EMBL/GenBank/DDBJ databases">
        <title>Escherichia coli 1916D6.</title>
        <authorList>
            <person name="Yao H."/>
            <person name="Du X."/>
            <person name="Yu R."/>
            <person name="Li A."/>
        </authorList>
    </citation>
    <scope>NUCLEOTIDE SEQUENCE [LARGE SCALE GENOMIC DNA]</scope>
    <source>
        <strain evidence="2">19110F47</strain>
    </source>
</reference>
<evidence type="ECO:0000313" key="1">
    <source>
        <dbReference type="EMBL" id="QGM28848.1"/>
    </source>
</evidence>
<dbReference type="EMBL" id="CP046045">
    <property type="protein sequence ID" value="QGM28848.1"/>
    <property type="molecule type" value="Genomic_DNA"/>
</dbReference>
<proteinExistence type="predicted"/>
<dbReference type="Proteomes" id="UP000405075">
    <property type="component" value="Chromosome"/>
</dbReference>
<evidence type="ECO:0000313" key="2">
    <source>
        <dbReference type="Proteomes" id="UP000405075"/>
    </source>
</evidence>
<sequence>MQLIQFNLDHLDKTLSDQQHIEYNQIIDYEIVRESICSLIFKLSRQMKLADPEQQDVLQKNINKLIYIRDYLQIHDRASIQKIMAEIKSYQ</sequence>